<evidence type="ECO:0000313" key="3">
    <source>
        <dbReference type="Proteomes" id="UP000596329"/>
    </source>
</evidence>
<dbReference type="Pfam" id="PF10592">
    <property type="entry name" value="AIPR"/>
    <property type="match status" value="1"/>
</dbReference>
<organism evidence="2 3">
    <name type="scientific">Flavobacterium psychrophilum</name>
    <dbReference type="NCBI Taxonomy" id="96345"/>
    <lineage>
        <taxon>Bacteria</taxon>
        <taxon>Pseudomonadati</taxon>
        <taxon>Bacteroidota</taxon>
        <taxon>Flavobacteriia</taxon>
        <taxon>Flavobacteriales</taxon>
        <taxon>Flavobacteriaceae</taxon>
        <taxon>Flavobacterium</taxon>
    </lineage>
</organism>
<gene>
    <name evidence="2" type="ORF">H0H26_04445</name>
</gene>
<accession>A0A7U2NH34</accession>
<proteinExistence type="predicted"/>
<reference evidence="2 3" key="1">
    <citation type="submission" date="2020-07" db="EMBL/GenBank/DDBJ databases">
        <title>Genomic characterization of Flavobacterium psychrophilum strains.</title>
        <authorList>
            <person name="Castillo D."/>
            <person name="Jorgensen J."/>
            <person name="Middelboe M."/>
        </authorList>
    </citation>
    <scope>NUCLEOTIDE SEQUENCE [LARGE SCALE GENOMIC DNA]</scope>
    <source>
        <strain evidence="2 3">FPS-R7</strain>
    </source>
</reference>
<dbReference type="InterPro" id="IPR018891">
    <property type="entry name" value="AIPR_C"/>
</dbReference>
<dbReference type="EMBL" id="CP059075">
    <property type="protein sequence ID" value="QRE04845.1"/>
    <property type="molecule type" value="Genomic_DNA"/>
</dbReference>
<protein>
    <submittedName>
        <fullName evidence="2">AIPR family protein</fullName>
    </submittedName>
</protein>
<sequence length="564" mass="63451">MSVLHINQIKNKVNELFKEKLNLSDISETDTQRDDKINTRCLAAYAIYLTVECTIEEAANSVVDGGDDNGIDAIFYSPSNKKVIIVQSKFSKDGTGEPESSGVSKFCTGVRDLFNLTFDRFNNKINAKKHEIELALNEYDTKYSLIFIDTHVAQNLAQHSSRHIEDLLAEMNNVGDENAEKILSFERLNQSKVHASLALSAGNDPIDIELGLTNWGLISDPYKAYYGMVSAKEIFDWWSNYNTRLFEKNIRQVLGKTEVNDEIKKTLQETPEFFWYYNNGITLIADKIEKSAVGGGSRDIGSFKLSKIAIVNGAQTVSSIGKFGETDGAEKLDNVKVSIRIIQISDTIENFGKEVTRTNNRQNRIENRDFVSQDPEQLRIRTELLIEEIDYSIMRSETFRSGEKSFDLTEATVSLACTSGKTALAVQAKGGIGKFFENLDRGIYKELFNASISGYYVYNSIKTVRKIDEILYSKIRSLGQRNGRDYGMLIHGNRIIALITIKKLGLKQTLSNSDYTINEVELRNKVDETVNEISRKLNQSYPDSILGTLFKNGTKCADIVNSIT</sequence>
<dbReference type="Proteomes" id="UP000596329">
    <property type="component" value="Chromosome"/>
</dbReference>
<evidence type="ECO:0000259" key="1">
    <source>
        <dbReference type="Pfam" id="PF10592"/>
    </source>
</evidence>
<dbReference type="RefSeq" id="WP_071957533.1">
    <property type="nucleotide sequence ID" value="NZ_CP059075.1"/>
</dbReference>
<feature type="domain" description="Abortive phage infection protein C-terminal" evidence="1">
    <location>
        <begin position="246"/>
        <end position="539"/>
    </location>
</feature>
<name>A0A7U2NH34_FLAPS</name>
<evidence type="ECO:0000313" key="2">
    <source>
        <dbReference type="EMBL" id="QRE04845.1"/>
    </source>
</evidence>
<dbReference type="AlphaFoldDB" id="A0A7U2NH34"/>